<reference evidence="4 5" key="1">
    <citation type="submission" date="2020-04" db="EMBL/GenBank/DDBJ databases">
        <authorList>
            <person name="De Canck E."/>
        </authorList>
    </citation>
    <scope>NUCLEOTIDE SEQUENCE [LARGE SCALE GENOMIC DNA]</scope>
    <source>
        <strain evidence="4 5">LMG 28614</strain>
    </source>
</reference>
<feature type="domain" description="Tyr recombinase" evidence="3">
    <location>
        <begin position="189"/>
        <end position="411"/>
    </location>
</feature>
<dbReference type="AlphaFoldDB" id="A0A6S7CQ95"/>
<evidence type="ECO:0000313" key="5">
    <source>
        <dbReference type="Proteomes" id="UP000494365"/>
    </source>
</evidence>
<dbReference type="PANTHER" id="PTHR30349:SF64">
    <property type="entry name" value="PROPHAGE INTEGRASE INTD-RELATED"/>
    <property type="match status" value="1"/>
</dbReference>
<dbReference type="InterPro" id="IPR011010">
    <property type="entry name" value="DNA_brk_join_enz"/>
</dbReference>
<accession>A0A6S7CQ95</accession>
<evidence type="ECO:0000313" key="4">
    <source>
        <dbReference type="EMBL" id="CAB3795179.1"/>
    </source>
</evidence>
<dbReference type="PROSITE" id="PS51898">
    <property type="entry name" value="TYR_RECOMBINASE"/>
    <property type="match status" value="1"/>
</dbReference>
<name>A0A6S7CQ95_9BURK</name>
<keyword evidence="1" id="KW-0229">DNA integration</keyword>
<protein>
    <submittedName>
        <fullName evidence="4">Tyrosine recombinase XerD</fullName>
    </submittedName>
</protein>
<dbReference type="InterPro" id="IPR002104">
    <property type="entry name" value="Integrase_catalytic"/>
</dbReference>
<dbReference type="PANTHER" id="PTHR30349">
    <property type="entry name" value="PHAGE INTEGRASE-RELATED"/>
    <property type="match status" value="1"/>
</dbReference>
<dbReference type="GO" id="GO:0015074">
    <property type="term" value="P:DNA integration"/>
    <property type="evidence" value="ECO:0007669"/>
    <property type="project" value="UniProtKB-KW"/>
</dbReference>
<evidence type="ECO:0000256" key="1">
    <source>
        <dbReference type="ARBA" id="ARBA00022908"/>
    </source>
</evidence>
<gene>
    <name evidence="4" type="primary">xerD_1</name>
    <name evidence="4" type="ORF">LMG28614_04108</name>
</gene>
<dbReference type="Proteomes" id="UP000494365">
    <property type="component" value="Unassembled WGS sequence"/>
</dbReference>
<dbReference type="GO" id="GO:0003677">
    <property type="term" value="F:DNA binding"/>
    <property type="evidence" value="ECO:0007669"/>
    <property type="project" value="InterPro"/>
</dbReference>
<dbReference type="CDD" id="cd00397">
    <property type="entry name" value="DNA_BRE_C"/>
    <property type="match status" value="1"/>
</dbReference>
<dbReference type="EMBL" id="CADIKK010000019">
    <property type="protein sequence ID" value="CAB3795179.1"/>
    <property type="molecule type" value="Genomic_DNA"/>
</dbReference>
<sequence length="467" mass="53482">MSASEKLYRITTDDCVLPLHVKRDSAAYYPAHNLPQVLWPDGTVCWLVNLYLLSGYRKGRSRKNKGGTLLTWAKNLSHLIRWCYQNRIDFIDLTDSNFTMFVNTLRVEKHEKNVSKKKRGESQVTTICSTVLNFLAFVDERIPGLNLLGPEGSVRAEKKTVQIRSRNGGKPITRTYWTHEAVSPPRAPRRRQPISTSAVNRLFETNTTVHASSFVTRRRYIMLRLLEITGGRRMEVSLVTVADLEEAQKTGELRIYSAKQGDDETYRYVPVTQADLKDILSFVKHYRQRIIRTTIGLPNDHGFLFISENSGKHLEIDTLGSELSILRKAAQIDDEEACMHAFRHRFITNIFRDLIRTHHYQTPSDLRRALLSTETLKMKVMEWTGHKSIESLDHYIHLAFEAESDFKKTLNLLHAKKVVQSLQQILVDYGVQFREPKPKVASFIALAEVVEAAASELDGLLNTSESL</sequence>
<organism evidence="4 5">
    <name type="scientific">Paraburkholderia ultramafica</name>
    <dbReference type="NCBI Taxonomy" id="1544867"/>
    <lineage>
        <taxon>Bacteria</taxon>
        <taxon>Pseudomonadati</taxon>
        <taxon>Pseudomonadota</taxon>
        <taxon>Betaproteobacteria</taxon>
        <taxon>Burkholderiales</taxon>
        <taxon>Burkholderiaceae</taxon>
        <taxon>Paraburkholderia</taxon>
    </lineage>
</organism>
<dbReference type="SUPFAM" id="SSF56349">
    <property type="entry name" value="DNA breaking-rejoining enzymes"/>
    <property type="match status" value="1"/>
</dbReference>
<dbReference type="GO" id="GO:0006310">
    <property type="term" value="P:DNA recombination"/>
    <property type="evidence" value="ECO:0007669"/>
    <property type="project" value="UniProtKB-KW"/>
</dbReference>
<evidence type="ECO:0000256" key="2">
    <source>
        <dbReference type="ARBA" id="ARBA00023172"/>
    </source>
</evidence>
<dbReference type="InterPro" id="IPR050090">
    <property type="entry name" value="Tyrosine_recombinase_XerCD"/>
</dbReference>
<dbReference type="RefSeq" id="WP_175151258.1">
    <property type="nucleotide sequence ID" value="NZ_CADIKK010000019.1"/>
</dbReference>
<keyword evidence="5" id="KW-1185">Reference proteome</keyword>
<evidence type="ECO:0000259" key="3">
    <source>
        <dbReference type="PROSITE" id="PS51898"/>
    </source>
</evidence>
<keyword evidence="2" id="KW-0233">DNA recombination</keyword>
<dbReference type="InterPro" id="IPR013762">
    <property type="entry name" value="Integrase-like_cat_sf"/>
</dbReference>
<dbReference type="Gene3D" id="1.10.443.10">
    <property type="entry name" value="Intergrase catalytic core"/>
    <property type="match status" value="1"/>
</dbReference>
<proteinExistence type="predicted"/>